<dbReference type="EMBL" id="CP004372">
    <property type="protein sequence ID" value="AHM03915.1"/>
    <property type="molecule type" value="Genomic_DNA"/>
</dbReference>
<accession>W8SN50</accession>
<protein>
    <submittedName>
        <fullName evidence="1">Uncharacterized protein</fullName>
    </submittedName>
</protein>
<keyword evidence="2" id="KW-1185">Reference proteome</keyword>
<dbReference type="AlphaFoldDB" id="W8SN50"/>
<gene>
    <name evidence="1" type="ORF">roselon_01533</name>
</gene>
<organism evidence="1 2">
    <name type="scientific">Roseicyclus elongatus DSM 19469</name>
    <dbReference type="NCBI Taxonomy" id="1294273"/>
    <lineage>
        <taxon>Bacteria</taxon>
        <taxon>Pseudomonadati</taxon>
        <taxon>Pseudomonadota</taxon>
        <taxon>Alphaproteobacteria</taxon>
        <taxon>Rhodobacterales</taxon>
        <taxon>Roseobacteraceae</taxon>
        <taxon>Roseicyclus</taxon>
    </lineage>
</organism>
<evidence type="ECO:0000313" key="1">
    <source>
        <dbReference type="EMBL" id="AHM03915.1"/>
    </source>
</evidence>
<reference evidence="1 2" key="1">
    <citation type="submission" date="2013-03" db="EMBL/GenBank/DDBJ databases">
        <authorList>
            <person name="Fiebig A."/>
            <person name="Goeker M."/>
            <person name="Klenk H.-P.P."/>
        </authorList>
    </citation>
    <scope>NUCLEOTIDE SEQUENCE [LARGE SCALE GENOMIC DNA]</scope>
    <source>
        <strain evidence="2">DSM 19469</strain>
    </source>
</reference>
<name>W8SN50_9RHOB</name>
<sequence length="45" mass="4960">MEQLIMQGSADPVARQNIINGGATVVVQVYGWNGQPSRIDVQVYR</sequence>
<evidence type="ECO:0000313" key="2">
    <source>
        <dbReference type="Proteomes" id="UP000019593"/>
    </source>
</evidence>
<dbReference type="RefSeq" id="WP_245605430.1">
    <property type="nucleotide sequence ID" value="NZ_CP004372.1"/>
</dbReference>
<proteinExistence type="predicted"/>
<dbReference type="HOGENOM" id="CLU_3204728_0_0_5"/>
<dbReference type="Proteomes" id="UP000019593">
    <property type="component" value="Chromosome"/>
</dbReference>
<dbReference type="KEGG" id="red:roselon_01533"/>